<sequence length="88" mass="10441">MDRLAKEKEMDRLAKKNEVDRLAKEKEMELQTKLDLELANRDKQADSTETMNADVDYEMFKKEQQKYRALDDTRALDYQDKGFIMCNG</sequence>
<protein>
    <submittedName>
        <fullName evidence="1">Uncharacterized protein</fullName>
    </submittedName>
</protein>
<keyword evidence="2" id="KW-1185">Reference proteome</keyword>
<gene>
    <name evidence="1" type="ORF">ElyMa_004322300</name>
</gene>
<accession>A0AAV4H0G5</accession>
<organism evidence="1 2">
    <name type="scientific">Elysia marginata</name>
    <dbReference type="NCBI Taxonomy" id="1093978"/>
    <lineage>
        <taxon>Eukaryota</taxon>
        <taxon>Metazoa</taxon>
        <taxon>Spiralia</taxon>
        <taxon>Lophotrochozoa</taxon>
        <taxon>Mollusca</taxon>
        <taxon>Gastropoda</taxon>
        <taxon>Heterobranchia</taxon>
        <taxon>Euthyneura</taxon>
        <taxon>Panpulmonata</taxon>
        <taxon>Sacoglossa</taxon>
        <taxon>Placobranchoidea</taxon>
        <taxon>Plakobranchidae</taxon>
        <taxon>Elysia</taxon>
    </lineage>
</organism>
<dbReference type="EMBL" id="BMAT01008710">
    <property type="protein sequence ID" value="GFR91187.1"/>
    <property type="molecule type" value="Genomic_DNA"/>
</dbReference>
<comment type="caution">
    <text evidence="1">The sequence shown here is derived from an EMBL/GenBank/DDBJ whole genome shotgun (WGS) entry which is preliminary data.</text>
</comment>
<evidence type="ECO:0000313" key="2">
    <source>
        <dbReference type="Proteomes" id="UP000762676"/>
    </source>
</evidence>
<name>A0AAV4H0G5_9GAST</name>
<dbReference type="Proteomes" id="UP000762676">
    <property type="component" value="Unassembled WGS sequence"/>
</dbReference>
<reference evidence="1 2" key="1">
    <citation type="journal article" date="2021" name="Elife">
        <title>Chloroplast acquisition without the gene transfer in kleptoplastic sea slugs, Plakobranchus ocellatus.</title>
        <authorList>
            <person name="Maeda T."/>
            <person name="Takahashi S."/>
            <person name="Yoshida T."/>
            <person name="Shimamura S."/>
            <person name="Takaki Y."/>
            <person name="Nagai Y."/>
            <person name="Toyoda A."/>
            <person name="Suzuki Y."/>
            <person name="Arimoto A."/>
            <person name="Ishii H."/>
            <person name="Satoh N."/>
            <person name="Nishiyama T."/>
            <person name="Hasebe M."/>
            <person name="Maruyama T."/>
            <person name="Minagawa J."/>
            <person name="Obokata J."/>
            <person name="Shigenobu S."/>
        </authorList>
    </citation>
    <scope>NUCLEOTIDE SEQUENCE [LARGE SCALE GENOMIC DNA]</scope>
</reference>
<dbReference type="AlphaFoldDB" id="A0AAV4H0G5"/>
<proteinExistence type="predicted"/>
<evidence type="ECO:0000313" key="1">
    <source>
        <dbReference type="EMBL" id="GFR91187.1"/>
    </source>
</evidence>